<gene>
    <name evidence="1" type="ORF">KIN20_009717</name>
</gene>
<dbReference type="AlphaFoldDB" id="A0AAD5MSX8"/>
<sequence length="85" mass="9874">MDGMCLMAEYAMNEFSLKGGIIDKLVTEIIGRCEPNIALQQGIRIGIYTEEVRDLEDCFNRLYVGDKSRTLIFHCKYRLRKHSIE</sequence>
<organism evidence="1 2">
    <name type="scientific">Parelaphostrongylus tenuis</name>
    <name type="common">Meningeal worm</name>
    <dbReference type="NCBI Taxonomy" id="148309"/>
    <lineage>
        <taxon>Eukaryota</taxon>
        <taxon>Metazoa</taxon>
        <taxon>Ecdysozoa</taxon>
        <taxon>Nematoda</taxon>
        <taxon>Chromadorea</taxon>
        <taxon>Rhabditida</taxon>
        <taxon>Rhabditina</taxon>
        <taxon>Rhabditomorpha</taxon>
        <taxon>Strongyloidea</taxon>
        <taxon>Metastrongylidae</taxon>
        <taxon>Parelaphostrongylus</taxon>
    </lineage>
</organism>
<name>A0AAD5MSX8_PARTN</name>
<accession>A0AAD5MSX8</accession>
<comment type="caution">
    <text evidence="1">The sequence shown here is derived from an EMBL/GenBank/DDBJ whole genome shotgun (WGS) entry which is preliminary data.</text>
</comment>
<reference evidence="1" key="1">
    <citation type="submission" date="2021-06" db="EMBL/GenBank/DDBJ databases">
        <title>Parelaphostrongylus tenuis whole genome reference sequence.</title>
        <authorList>
            <person name="Garwood T.J."/>
            <person name="Larsen P.A."/>
            <person name="Fountain-Jones N.M."/>
            <person name="Garbe J.R."/>
            <person name="Macchietto M.G."/>
            <person name="Kania S.A."/>
            <person name="Gerhold R.W."/>
            <person name="Richards J.E."/>
            <person name="Wolf T.M."/>
        </authorList>
    </citation>
    <scope>NUCLEOTIDE SEQUENCE</scope>
    <source>
        <strain evidence="1">MNPRO001-30</strain>
        <tissue evidence="1">Meninges</tissue>
    </source>
</reference>
<dbReference type="Proteomes" id="UP001196413">
    <property type="component" value="Unassembled WGS sequence"/>
</dbReference>
<protein>
    <submittedName>
        <fullName evidence="1">Uncharacterized protein</fullName>
    </submittedName>
</protein>
<evidence type="ECO:0000313" key="2">
    <source>
        <dbReference type="Proteomes" id="UP001196413"/>
    </source>
</evidence>
<proteinExistence type="predicted"/>
<evidence type="ECO:0000313" key="1">
    <source>
        <dbReference type="EMBL" id="KAJ1353149.1"/>
    </source>
</evidence>
<keyword evidence="2" id="KW-1185">Reference proteome</keyword>
<dbReference type="EMBL" id="JAHQIW010001618">
    <property type="protein sequence ID" value="KAJ1353149.1"/>
    <property type="molecule type" value="Genomic_DNA"/>
</dbReference>